<name>A0A443RHI6_9ACAR</name>
<sequence>MMITTTISFAFLFGVVLCYDSAFNSECVKLHNDARRTDGSPDIRVDQSLCGHAEKRANELANSCAFNHDGNANSGYGENLAAGWETGCKQSMSFWVNEREVYCRERIQDFD</sequence>
<evidence type="ECO:0000313" key="4">
    <source>
        <dbReference type="Proteomes" id="UP000288716"/>
    </source>
</evidence>
<reference evidence="3 4" key="1">
    <citation type="journal article" date="2018" name="Gigascience">
        <title>Genomes of trombidid mites reveal novel predicted allergens and laterally-transferred genes associated with secondary metabolism.</title>
        <authorList>
            <person name="Dong X."/>
            <person name="Chaisiri K."/>
            <person name="Xia D."/>
            <person name="Armstrong S.D."/>
            <person name="Fang Y."/>
            <person name="Donnelly M.J."/>
            <person name="Kadowaki T."/>
            <person name="McGarry J.W."/>
            <person name="Darby A.C."/>
            <person name="Makepeace B.L."/>
        </authorList>
    </citation>
    <scope>NUCLEOTIDE SEQUENCE [LARGE SCALE GENOMIC DNA]</scope>
    <source>
        <strain evidence="3">UoL-UT</strain>
    </source>
</reference>
<keyword evidence="1" id="KW-0732">Signal</keyword>
<feature type="non-terminal residue" evidence="3">
    <location>
        <position position="111"/>
    </location>
</feature>
<dbReference type="Gene3D" id="3.40.33.10">
    <property type="entry name" value="CAP"/>
    <property type="match status" value="1"/>
</dbReference>
<gene>
    <name evidence="3" type="ORF">B4U80_14702</name>
</gene>
<evidence type="ECO:0000313" key="3">
    <source>
        <dbReference type="EMBL" id="RWS14727.1"/>
    </source>
</evidence>
<feature type="signal peptide" evidence="1">
    <location>
        <begin position="1"/>
        <end position="18"/>
    </location>
</feature>
<dbReference type="SUPFAM" id="SSF55797">
    <property type="entry name" value="PR-1-like"/>
    <property type="match status" value="1"/>
</dbReference>
<dbReference type="AlphaFoldDB" id="A0A443RHI6"/>
<dbReference type="Proteomes" id="UP000288716">
    <property type="component" value="Unassembled WGS sequence"/>
</dbReference>
<comment type="caution">
    <text evidence="3">The sequence shown here is derived from an EMBL/GenBank/DDBJ whole genome shotgun (WGS) entry which is preliminary data.</text>
</comment>
<dbReference type="InterPro" id="IPR014044">
    <property type="entry name" value="CAP_dom"/>
</dbReference>
<organism evidence="3 4">
    <name type="scientific">Leptotrombidium deliense</name>
    <dbReference type="NCBI Taxonomy" id="299467"/>
    <lineage>
        <taxon>Eukaryota</taxon>
        <taxon>Metazoa</taxon>
        <taxon>Ecdysozoa</taxon>
        <taxon>Arthropoda</taxon>
        <taxon>Chelicerata</taxon>
        <taxon>Arachnida</taxon>
        <taxon>Acari</taxon>
        <taxon>Acariformes</taxon>
        <taxon>Trombidiformes</taxon>
        <taxon>Prostigmata</taxon>
        <taxon>Anystina</taxon>
        <taxon>Parasitengona</taxon>
        <taxon>Trombiculoidea</taxon>
        <taxon>Trombiculidae</taxon>
        <taxon>Leptotrombidium</taxon>
    </lineage>
</organism>
<proteinExistence type="predicted"/>
<keyword evidence="4" id="KW-1185">Reference proteome</keyword>
<dbReference type="STRING" id="299467.A0A443RHI6"/>
<accession>A0A443RHI6</accession>
<dbReference type="EMBL" id="NCKV01047792">
    <property type="protein sequence ID" value="RWS14727.1"/>
    <property type="molecule type" value="Genomic_DNA"/>
</dbReference>
<dbReference type="InterPro" id="IPR035940">
    <property type="entry name" value="CAP_sf"/>
</dbReference>
<evidence type="ECO:0000259" key="2">
    <source>
        <dbReference type="Pfam" id="PF00188"/>
    </source>
</evidence>
<feature type="domain" description="SCP" evidence="2">
    <location>
        <begin position="29"/>
        <end position="101"/>
    </location>
</feature>
<feature type="chain" id="PRO_5019173599" evidence="1">
    <location>
        <begin position="19"/>
        <end position="111"/>
    </location>
</feature>
<evidence type="ECO:0000256" key="1">
    <source>
        <dbReference type="SAM" id="SignalP"/>
    </source>
</evidence>
<dbReference type="Pfam" id="PF00188">
    <property type="entry name" value="CAP"/>
    <property type="match status" value="1"/>
</dbReference>
<protein>
    <submittedName>
        <fullName evidence="3">Pathogenesis-related protein 1-like protein</fullName>
    </submittedName>
</protein>
<dbReference type="VEuPathDB" id="VectorBase:LDEU014021"/>